<evidence type="ECO:0000256" key="1">
    <source>
        <dbReference type="SAM" id="MobiDB-lite"/>
    </source>
</evidence>
<dbReference type="EMBL" id="MCFL01000015">
    <property type="protein sequence ID" value="ORZ36772.1"/>
    <property type="molecule type" value="Genomic_DNA"/>
</dbReference>
<keyword evidence="2" id="KW-0812">Transmembrane</keyword>
<name>A0A1Y2HUE6_9FUNG</name>
<dbReference type="Proteomes" id="UP000193411">
    <property type="component" value="Unassembled WGS sequence"/>
</dbReference>
<comment type="caution">
    <text evidence="3">The sequence shown here is derived from an EMBL/GenBank/DDBJ whole genome shotgun (WGS) entry which is preliminary data.</text>
</comment>
<feature type="compositionally biased region" description="Basic and acidic residues" evidence="1">
    <location>
        <begin position="165"/>
        <end position="179"/>
    </location>
</feature>
<evidence type="ECO:0000256" key="2">
    <source>
        <dbReference type="SAM" id="Phobius"/>
    </source>
</evidence>
<keyword evidence="2" id="KW-0472">Membrane</keyword>
<evidence type="ECO:0000313" key="4">
    <source>
        <dbReference type="Proteomes" id="UP000193411"/>
    </source>
</evidence>
<reference evidence="3 4" key="1">
    <citation type="submission" date="2016-07" db="EMBL/GenBank/DDBJ databases">
        <title>Pervasive Adenine N6-methylation of Active Genes in Fungi.</title>
        <authorList>
            <consortium name="DOE Joint Genome Institute"/>
            <person name="Mondo S.J."/>
            <person name="Dannebaum R.O."/>
            <person name="Kuo R.C."/>
            <person name="Labutti K."/>
            <person name="Haridas S."/>
            <person name="Kuo A."/>
            <person name="Salamov A."/>
            <person name="Ahrendt S.R."/>
            <person name="Lipzen A."/>
            <person name="Sullivan W."/>
            <person name="Andreopoulos W.B."/>
            <person name="Clum A."/>
            <person name="Lindquist E."/>
            <person name="Daum C."/>
            <person name="Ramamoorthy G.K."/>
            <person name="Gryganskyi A."/>
            <person name="Culley D."/>
            <person name="Magnuson J.K."/>
            <person name="James T.Y."/>
            <person name="O'Malley M.A."/>
            <person name="Stajich J.E."/>
            <person name="Spatafora J.W."/>
            <person name="Visel A."/>
            <person name="Grigoriev I.V."/>
        </authorList>
    </citation>
    <scope>NUCLEOTIDE SEQUENCE [LARGE SCALE GENOMIC DNA]</scope>
    <source>
        <strain evidence="3 4">PL171</strain>
    </source>
</reference>
<feature type="transmembrane region" description="Helical" evidence="2">
    <location>
        <begin position="114"/>
        <end position="133"/>
    </location>
</feature>
<feature type="transmembrane region" description="Helical" evidence="2">
    <location>
        <begin position="88"/>
        <end position="108"/>
    </location>
</feature>
<dbReference type="AlphaFoldDB" id="A0A1Y2HUE6"/>
<accession>A0A1Y2HUE6</accession>
<evidence type="ECO:0000313" key="3">
    <source>
        <dbReference type="EMBL" id="ORZ36772.1"/>
    </source>
</evidence>
<organism evidence="3 4">
    <name type="scientific">Catenaria anguillulae PL171</name>
    <dbReference type="NCBI Taxonomy" id="765915"/>
    <lineage>
        <taxon>Eukaryota</taxon>
        <taxon>Fungi</taxon>
        <taxon>Fungi incertae sedis</taxon>
        <taxon>Blastocladiomycota</taxon>
        <taxon>Blastocladiomycetes</taxon>
        <taxon>Blastocladiales</taxon>
        <taxon>Catenariaceae</taxon>
        <taxon>Catenaria</taxon>
    </lineage>
</organism>
<protein>
    <recommendedName>
        <fullName evidence="5">Amino acid permease/ SLC12A domain-containing protein</fullName>
    </recommendedName>
</protein>
<keyword evidence="2" id="KW-1133">Transmembrane helix</keyword>
<sequence length="199" mass="21400">MSRPTLHVADRTPARAVLTSAVLAYLFNWILEQSSSSPAQGFSDVTGLGVSTCFANLSHAIQLASLLKLRYSMNSLDRPCSSPAGEPGAVIALVIVVIVGILAPFGLVNRKPCGWSVILFAVSCTIFLVYFQLVAKPRLVANAAERLFIRSILDQRFAPSAGNNDARDAVDSRTARELEGPGSPELFKLGAFDLNHNQE</sequence>
<gene>
    <name evidence="3" type="ORF">BCR44DRAFT_1460151</name>
</gene>
<evidence type="ECO:0008006" key="5">
    <source>
        <dbReference type="Google" id="ProtNLM"/>
    </source>
</evidence>
<keyword evidence="4" id="KW-1185">Reference proteome</keyword>
<proteinExistence type="predicted"/>
<feature type="transmembrane region" description="Helical" evidence="2">
    <location>
        <begin position="12"/>
        <end position="31"/>
    </location>
</feature>
<feature type="region of interest" description="Disordered" evidence="1">
    <location>
        <begin position="161"/>
        <end position="187"/>
    </location>
</feature>
<feature type="transmembrane region" description="Helical" evidence="2">
    <location>
        <begin position="46"/>
        <end position="67"/>
    </location>
</feature>